<dbReference type="EMBL" id="JBHPBY010000250">
    <property type="protein sequence ID" value="MFC1851983.1"/>
    <property type="molecule type" value="Genomic_DNA"/>
</dbReference>
<keyword evidence="1" id="KW-0472">Membrane</keyword>
<dbReference type="Proteomes" id="UP001594351">
    <property type="component" value="Unassembled WGS sequence"/>
</dbReference>
<keyword evidence="1" id="KW-0812">Transmembrane</keyword>
<keyword evidence="1" id="KW-1133">Transmembrane helix</keyword>
<organism evidence="2 3">
    <name type="scientific">candidate division CSSED10-310 bacterium</name>
    <dbReference type="NCBI Taxonomy" id="2855610"/>
    <lineage>
        <taxon>Bacteria</taxon>
        <taxon>Bacteria division CSSED10-310</taxon>
    </lineage>
</organism>
<name>A0ABV6Z0Z6_UNCC1</name>
<evidence type="ECO:0000256" key="1">
    <source>
        <dbReference type="SAM" id="Phobius"/>
    </source>
</evidence>
<feature type="transmembrane region" description="Helical" evidence="1">
    <location>
        <begin position="12"/>
        <end position="30"/>
    </location>
</feature>
<evidence type="ECO:0000313" key="3">
    <source>
        <dbReference type="Proteomes" id="UP001594351"/>
    </source>
</evidence>
<gene>
    <name evidence="2" type="ORF">ACFL27_17460</name>
</gene>
<keyword evidence="3" id="KW-1185">Reference proteome</keyword>
<protein>
    <submittedName>
        <fullName evidence="2">Uncharacterized protein</fullName>
    </submittedName>
</protein>
<sequence length="87" mass="10273">MGDLTNLKFIYLKAVLLLFILIFSVTLILIECPSWKVSVLLILALWASARIYYFMFYVIEKYVDNTYKFSGIWSFLKYVVSQKKQSL</sequence>
<proteinExistence type="predicted"/>
<evidence type="ECO:0000313" key="2">
    <source>
        <dbReference type="EMBL" id="MFC1851983.1"/>
    </source>
</evidence>
<comment type="caution">
    <text evidence="2">The sequence shown here is derived from an EMBL/GenBank/DDBJ whole genome shotgun (WGS) entry which is preliminary data.</text>
</comment>
<reference evidence="2 3" key="1">
    <citation type="submission" date="2024-09" db="EMBL/GenBank/DDBJ databases">
        <title>Laminarin stimulates single cell rates of sulfate reduction while oxygen inhibits transcriptomic activity in coastal marine sediment.</title>
        <authorList>
            <person name="Lindsay M."/>
            <person name="Orcutt B."/>
            <person name="Emerson D."/>
            <person name="Stepanauskas R."/>
            <person name="D'Angelo T."/>
        </authorList>
    </citation>
    <scope>NUCLEOTIDE SEQUENCE [LARGE SCALE GENOMIC DNA]</scope>
    <source>
        <strain evidence="2">SAG AM-311-K15</strain>
    </source>
</reference>
<accession>A0ABV6Z0Z6</accession>
<feature type="transmembrane region" description="Helical" evidence="1">
    <location>
        <begin position="37"/>
        <end position="59"/>
    </location>
</feature>